<dbReference type="GO" id="GO:0009063">
    <property type="term" value="P:amino acid catabolic process"/>
    <property type="evidence" value="ECO:0007669"/>
    <property type="project" value="InterPro"/>
</dbReference>
<dbReference type="RefSeq" id="WP_114127914.1">
    <property type="nucleotide sequence ID" value="NZ_QOUI01000012.1"/>
</dbReference>
<protein>
    <submittedName>
        <fullName evidence="2">Starvation-sensing protein RspA</fullName>
    </submittedName>
</protein>
<dbReference type="SUPFAM" id="SSF51604">
    <property type="entry name" value="Enolase C-terminal domain-like"/>
    <property type="match status" value="1"/>
</dbReference>
<dbReference type="InterPro" id="IPR018110">
    <property type="entry name" value="Mandel_Rmase/mucon_lact_enz_CS"/>
</dbReference>
<keyword evidence="3" id="KW-1185">Reference proteome</keyword>
<name>A0A367YR34_9ACTN</name>
<dbReference type="Pfam" id="PF13378">
    <property type="entry name" value="MR_MLE_C"/>
    <property type="match status" value="1"/>
</dbReference>
<dbReference type="Pfam" id="PF02746">
    <property type="entry name" value="MR_MLE_N"/>
    <property type="match status" value="1"/>
</dbReference>
<evidence type="ECO:0000313" key="3">
    <source>
        <dbReference type="Proteomes" id="UP000252770"/>
    </source>
</evidence>
<proteinExistence type="predicted"/>
<dbReference type="AlphaFoldDB" id="A0A367YR34"/>
<dbReference type="InterPro" id="IPR013342">
    <property type="entry name" value="Mandelate_racemase_C"/>
</dbReference>
<dbReference type="SMART" id="SM00922">
    <property type="entry name" value="MR_MLE"/>
    <property type="match status" value="1"/>
</dbReference>
<dbReference type="PANTHER" id="PTHR48080:SF6">
    <property type="entry name" value="STARVATION-SENSING PROTEIN RSPA"/>
    <property type="match status" value="1"/>
</dbReference>
<dbReference type="InterPro" id="IPR036849">
    <property type="entry name" value="Enolase-like_C_sf"/>
</dbReference>
<feature type="domain" description="Mandelate racemase/muconate lactonizing enzyme C-terminal" evidence="1">
    <location>
        <begin position="161"/>
        <end position="286"/>
    </location>
</feature>
<reference evidence="2 3" key="1">
    <citation type="submission" date="2018-07" db="EMBL/GenBank/DDBJ databases">
        <title>Desertimonas flava gen. nov. sp. nov.</title>
        <authorList>
            <person name="Liu S."/>
        </authorList>
    </citation>
    <scope>NUCLEOTIDE SEQUENCE [LARGE SCALE GENOMIC DNA]</scope>
    <source>
        <strain evidence="2 3">16Sb5-5</strain>
    </source>
</reference>
<dbReference type="InterPro" id="IPR034593">
    <property type="entry name" value="DgoD-like"/>
</dbReference>
<dbReference type="Gene3D" id="3.20.20.120">
    <property type="entry name" value="Enolase-like C-terminal domain"/>
    <property type="match status" value="1"/>
</dbReference>
<dbReference type="SFLD" id="SFLDS00001">
    <property type="entry name" value="Enolase"/>
    <property type="match status" value="1"/>
</dbReference>
<gene>
    <name evidence="2" type="ORF">DT076_17090</name>
</gene>
<dbReference type="InterPro" id="IPR029065">
    <property type="entry name" value="Enolase_C-like"/>
</dbReference>
<dbReference type="Gene3D" id="3.30.390.10">
    <property type="entry name" value="Enolase-like, N-terminal domain"/>
    <property type="match status" value="1"/>
</dbReference>
<dbReference type="InterPro" id="IPR029017">
    <property type="entry name" value="Enolase-like_N"/>
</dbReference>
<evidence type="ECO:0000259" key="1">
    <source>
        <dbReference type="SMART" id="SM00922"/>
    </source>
</evidence>
<dbReference type="PROSITE" id="PS00908">
    <property type="entry name" value="MR_MLE_1"/>
    <property type="match status" value="1"/>
</dbReference>
<dbReference type="EMBL" id="QOUI01000012">
    <property type="protein sequence ID" value="RCK68353.1"/>
    <property type="molecule type" value="Genomic_DNA"/>
</dbReference>
<accession>A0A367YR34</accession>
<dbReference type="Proteomes" id="UP000252770">
    <property type="component" value="Unassembled WGS sequence"/>
</dbReference>
<evidence type="ECO:0000313" key="2">
    <source>
        <dbReference type="EMBL" id="RCK68353.1"/>
    </source>
</evidence>
<organism evidence="2 3">
    <name type="scientific">Desertihabitans brevis</name>
    <dbReference type="NCBI Taxonomy" id="2268447"/>
    <lineage>
        <taxon>Bacteria</taxon>
        <taxon>Bacillati</taxon>
        <taxon>Actinomycetota</taxon>
        <taxon>Actinomycetes</taxon>
        <taxon>Propionibacteriales</taxon>
        <taxon>Propionibacteriaceae</taxon>
        <taxon>Desertihabitans</taxon>
    </lineage>
</organism>
<dbReference type="GO" id="GO:0000287">
    <property type="term" value="F:magnesium ion binding"/>
    <property type="evidence" value="ECO:0007669"/>
    <property type="project" value="UniProtKB-ARBA"/>
</dbReference>
<dbReference type="PANTHER" id="PTHR48080">
    <property type="entry name" value="D-GALACTONATE DEHYDRATASE-RELATED"/>
    <property type="match status" value="1"/>
</dbReference>
<comment type="caution">
    <text evidence="2">The sequence shown here is derived from an EMBL/GenBank/DDBJ whole genome shotgun (WGS) entry which is preliminary data.</text>
</comment>
<dbReference type="InterPro" id="IPR013341">
    <property type="entry name" value="Mandelate_racemase_N_dom"/>
</dbReference>
<sequence>MSTTAPGPRDTDPQVLAVDEAFGQPWDAPDDLRITGVSTVVTAPEGIPLVVVKVTTSDDGLIGWGCATFTQRWRAVVTYVEEHLARLVVGRYPGDIEDLLRLCRFSGYWREGPIGNNALSGLDQALWDIAGKRAGRPVHELLGGRVRAAADTYLHASGRTVEECLDQAEALVERGQRHVRLQISQPGWGTYGSPQLDVVTDPTAPYPHGWRIGEYLTRTPALFAAARERLGEEVELLHDVHSRLTPKQAVVLARALEPYRLFFLEDVLAPEHWDRLPEVRAASPVPLAVGELATSLTDAARLVLAGGVDYLRCHVSDVGGLTAARKLAAAAELTGVRTAWHGPGDTSPIGAAANVALDVTSPAFGIQEGHVYREQVHEVFPGTLRIERGWLRPNQAPGWGIEVDEAAAARFPAELSGHDAWAARVRGLDGGLIAP</sequence>
<dbReference type="SUPFAM" id="SSF54826">
    <property type="entry name" value="Enolase N-terminal domain-like"/>
    <property type="match status" value="1"/>
</dbReference>